<evidence type="ECO:0000259" key="6">
    <source>
        <dbReference type="PROSITE" id="PS50157"/>
    </source>
</evidence>
<evidence type="ECO:0000256" key="2">
    <source>
        <dbReference type="ARBA" id="ARBA00022737"/>
    </source>
</evidence>
<feature type="domain" description="C2H2-type" evidence="6">
    <location>
        <begin position="156"/>
        <end position="184"/>
    </location>
</feature>
<dbReference type="PROSITE" id="PS50157">
    <property type="entry name" value="ZINC_FINGER_C2H2_2"/>
    <property type="match status" value="2"/>
</dbReference>
<dbReference type="Gene3D" id="3.30.40.10">
    <property type="entry name" value="Zinc/RING finger domain, C3HC4 (zinc finger)"/>
    <property type="match status" value="1"/>
</dbReference>
<gene>
    <name evidence="7" type="ORF">BP01DRAFT_410944</name>
</gene>
<feature type="domain" description="C2H2-type" evidence="6">
    <location>
        <begin position="219"/>
        <end position="247"/>
    </location>
</feature>
<keyword evidence="8" id="KW-1185">Reference proteome</keyword>
<protein>
    <recommendedName>
        <fullName evidence="6">C2H2-type domain-containing protein</fullName>
    </recommendedName>
</protein>
<dbReference type="GO" id="GO:0000981">
    <property type="term" value="F:DNA-binding transcription factor activity, RNA polymerase II-specific"/>
    <property type="evidence" value="ECO:0007669"/>
    <property type="project" value="TreeGrafter"/>
</dbReference>
<dbReference type="AlphaFoldDB" id="A0A318YZS3"/>
<dbReference type="OrthoDB" id="1405595at2759"/>
<evidence type="ECO:0000256" key="5">
    <source>
        <dbReference type="PROSITE-ProRule" id="PRU00042"/>
    </source>
</evidence>
<evidence type="ECO:0000313" key="7">
    <source>
        <dbReference type="EMBL" id="PYH40216.1"/>
    </source>
</evidence>
<dbReference type="InterPro" id="IPR013087">
    <property type="entry name" value="Znf_C2H2_type"/>
</dbReference>
<organism evidence="7 8">
    <name type="scientific">Aspergillus saccharolyticus JOP 1030-1</name>
    <dbReference type="NCBI Taxonomy" id="1450539"/>
    <lineage>
        <taxon>Eukaryota</taxon>
        <taxon>Fungi</taxon>
        <taxon>Dikarya</taxon>
        <taxon>Ascomycota</taxon>
        <taxon>Pezizomycotina</taxon>
        <taxon>Eurotiomycetes</taxon>
        <taxon>Eurotiomycetidae</taxon>
        <taxon>Eurotiales</taxon>
        <taxon>Aspergillaceae</taxon>
        <taxon>Aspergillus</taxon>
        <taxon>Aspergillus subgen. Circumdati</taxon>
    </lineage>
</organism>
<dbReference type="PROSITE" id="PS00028">
    <property type="entry name" value="ZINC_FINGER_C2H2_1"/>
    <property type="match status" value="4"/>
</dbReference>
<dbReference type="GO" id="GO:0005634">
    <property type="term" value="C:nucleus"/>
    <property type="evidence" value="ECO:0007669"/>
    <property type="project" value="TreeGrafter"/>
</dbReference>
<reference evidence="7 8" key="1">
    <citation type="submission" date="2016-12" db="EMBL/GenBank/DDBJ databases">
        <title>The genomes of Aspergillus section Nigri reveals drivers in fungal speciation.</title>
        <authorList>
            <consortium name="DOE Joint Genome Institute"/>
            <person name="Vesth T.C."/>
            <person name="Nybo J."/>
            <person name="Theobald S."/>
            <person name="Brandl J."/>
            <person name="Frisvad J.C."/>
            <person name="Nielsen K.F."/>
            <person name="Lyhne E.K."/>
            <person name="Kogle M.E."/>
            <person name="Kuo A."/>
            <person name="Riley R."/>
            <person name="Clum A."/>
            <person name="Nolan M."/>
            <person name="Lipzen A."/>
            <person name="Salamov A."/>
            <person name="Henrissat B."/>
            <person name="Wiebenga A."/>
            <person name="De Vries R.P."/>
            <person name="Grigoriev I.V."/>
            <person name="Mortensen U.H."/>
            <person name="Andersen M.R."/>
            <person name="Baker S.E."/>
        </authorList>
    </citation>
    <scope>NUCLEOTIDE SEQUENCE [LARGE SCALE GENOMIC DNA]</scope>
    <source>
        <strain evidence="7 8">JOP 1030-1</strain>
    </source>
</reference>
<keyword evidence="2" id="KW-0677">Repeat</keyword>
<dbReference type="GeneID" id="37080122"/>
<accession>A0A318YZS3</accession>
<sequence length="357" mass="41230">MASNKAIQRLRSYANVPSHQLTAPQVSCYAGRHAHADDCRLCGHAIFDLDYADRCGQCGRFFHQHCIERLQQSEARNGTPIALGCPQCGTLWNSAIVDRCRYRKSGDTYICEGGDRCEFATRDRETLDLHYCRNHGDTRESESGRVQQDMPGQNPVPCPHCLRRFASQEGLNHHMDMAHPEFRTAELRRDDRSERREYRNERREYRGDRRNCDSLEFHHHCPHCSRIFYNERGLKSHVSDMHADEIRLKPTSQAPWPCSYCSRRFTNQRGVSAHIGNMHPEVIRRCEQGSHPGAGFAEPTVKNICPWCLQGPVPRPEDLTTHVGTQHYYDTLTCPFCAKQCYSRGKLEKHMTLDHDY</sequence>
<dbReference type="PANTHER" id="PTHR24409">
    <property type="entry name" value="ZINC FINGER PROTEIN 142"/>
    <property type="match status" value="1"/>
</dbReference>
<proteinExistence type="predicted"/>
<dbReference type="EMBL" id="KZ821294">
    <property type="protein sequence ID" value="PYH40216.1"/>
    <property type="molecule type" value="Genomic_DNA"/>
</dbReference>
<evidence type="ECO:0000256" key="1">
    <source>
        <dbReference type="ARBA" id="ARBA00022723"/>
    </source>
</evidence>
<keyword evidence="1" id="KW-0479">Metal-binding</keyword>
<dbReference type="SMART" id="SM00355">
    <property type="entry name" value="ZnF_C2H2"/>
    <property type="match status" value="6"/>
</dbReference>
<keyword evidence="4" id="KW-0862">Zinc</keyword>
<dbReference type="GO" id="GO:0000977">
    <property type="term" value="F:RNA polymerase II transcription regulatory region sequence-specific DNA binding"/>
    <property type="evidence" value="ECO:0007669"/>
    <property type="project" value="TreeGrafter"/>
</dbReference>
<dbReference type="STRING" id="1450539.A0A318YZS3"/>
<name>A0A318YZS3_9EURO</name>
<evidence type="ECO:0000256" key="3">
    <source>
        <dbReference type="ARBA" id="ARBA00022771"/>
    </source>
</evidence>
<dbReference type="RefSeq" id="XP_025426198.1">
    <property type="nucleotide sequence ID" value="XM_025578893.1"/>
</dbReference>
<dbReference type="InterPro" id="IPR013083">
    <property type="entry name" value="Znf_RING/FYVE/PHD"/>
</dbReference>
<dbReference type="PANTHER" id="PTHR24409:SF418">
    <property type="entry name" value="SI:CH73-221F6.1"/>
    <property type="match status" value="1"/>
</dbReference>
<evidence type="ECO:0000256" key="4">
    <source>
        <dbReference type="ARBA" id="ARBA00022833"/>
    </source>
</evidence>
<dbReference type="Gene3D" id="3.30.160.60">
    <property type="entry name" value="Classic Zinc Finger"/>
    <property type="match status" value="2"/>
</dbReference>
<dbReference type="Proteomes" id="UP000248349">
    <property type="component" value="Unassembled WGS sequence"/>
</dbReference>
<evidence type="ECO:0000313" key="8">
    <source>
        <dbReference type="Proteomes" id="UP000248349"/>
    </source>
</evidence>
<keyword evidence="3 5" id="KW-0863">Zinc-finger</keyword>
<dbReference type="GO" id="GO:0008270">
    <property type="term" value="F:zinc ion binding"/>
    <property type="evidence" value="ECO:0007669"/>
    <property type="project" value="UniProtKB-KW"/>
</dbReference>